<protein>
    <submittedName>
        <fullName evidence="2">Uncharacterized protein MANES_04G064100</fullName>
    </submittedName>
</protein>
<reference evidence="2" key="1">
    <citation type="submission" date="2018-02" db="EMBL/GenBank/DDBJ databases">
        <title>Rhizophora mucronata_Transcriptome.</title>
        <authorList>
            <person name="Meera S.P."/>
            <person name="Sreeshan A."/>
            <person name="Augustine A."/>
        </authorList>
    </citation>
    <scope>NUCLEOTIDE SEQUENCE</scope>
    <source>
        <tissue evidence="2">Leaf</tissue>
    </source>
</reference>
<evidence type="ECO:0000313" key="2">
    <source>
        <dbReference type="EMBL" id="MBX68965.1"/>
    </source>
</evidence>
<dbReference type="EMBL" id="GGEC01088481">
    <property type="protein sequence ID" value="MBX68965.1"/>
    <property type="molecule type" value="Transcribed_RNA"/>
</dbReference>
<feature type="compositionally biased region" description="Polar residues" evidence="1">
    <location>
        <begin position="44"/>
        <end position="61"/>
    </location>
</feature>
<feature type="region of interest" description="Disordered" evidence="1">
    <location>
        <begin position="1"/>
        <end position="73"/>
    </location>
</feature>
<organism evidence="2">
    <name type="scientific">Rhizophora mucronata</name>
    <name type="common">Asiatic mangrove</name>
    <dbReference type="NCBI Taxonomy" id="61149"/>
    <lineage>
        <taxon>Eukaryota</taxon>
        <taxon>Viridiplantae</taxon>
        <taxon>Streptophyta</taxon>
        <taxon>Embryophyta</taxon>
        <taxon>Tracheophyta</taxon>
        <taxon>Spermatophyta</taxon>
        <taxon>Magnoliopsida</taxon>
        <taxon>eudicotyledons</taxon>
        <taxon>Gunneridae</taxon>
        <taxon>Pentapetalae</taxon>
        <taxon>rosids</taxon>
        <taxon>fabids</taxon>
        <taxon>Malpighiales</taxon>
        <taxon>Rhizophoraceae</taxon>
        <taxon>Rhizophora</taxon>
    </lineage>
</organism>
<dbReference type="PANTHER" id="PTHR33912">
    <property type="entry name" value="OS01G0939400 PROTEIN"/>
    <property type="match status" value="1"/>
</dbReference>
<dbReference type="PANTHER" id="PTHR33912:SF3">
    <property type="entry name" value="OS01G0939400 PROTEIN"/>
    <property type="match status" value="1"/>
</dbReference>
<feature type="compositionally biased region" description="Basic and acidic residues" evidence="1">
    <location>
        <begin position="17"/>
        <end position="26"/>
    </location>
</feature>
<accession>A0A2P2QPV0</accession>
<evidence type="ECO:0000256" key="1">
    <source>
        <dbReference type="SAM" id="MobiDB-lite"/>
    </source>
</evidence>
<proteinExistence type="predicted"/>
<dbReference type="AlphaFoldDB" id="A0A2P2QPV0"/>
<sequence length="169" mass="18192">MSLVDYASSSDEDDVVPEDRKWEERGGGGGGDEEEEKEKRKPQNEPNFATSPPTIPANNDHPSAPSAEKLPDASLLLNSPDILSVTGTDHASRVSAAMAENASRKRDSNVMPFALPRSKLPRGTLLHSKNVPDTVGGLLVPPQLSGRSNIVTEDMGKLFVRRQAEPSSH</sequence>
<dbReference type="InterPro" id="IPR040381">
    <property type="entry name" value="At4g14450-like"/>
</dbReference>
<name>A0A2P2QPV0_RHIMU</name>